<dbReference type="InterPro" id="IPR036271">
    <property type="entry name" value="Tet_transcr_reg_TetR-rel_C_sf"/>
</dbReference>
<dbReference type="PANTHER" id="PTHR30055">
    <property type="entry name" value="HTH-TYPE TRANSCRIPTIONAL REGULATOR RUTR"/>
    <property type="match status" value="1"/>
</dbReference>
<dbReference type="InterPro" id="IPR001647">
    <property type="entry name" value="HTH_TetR"/>
</dbReference>
<sequence>MPNVTATDPRQIRSRALILDAAVGHFLEHGYLGGNVDALASEAGVAKRTVYNLFESKAVLFRAAIEHATETAEAFIAEWVDRPDGEVSATALDDEFTTFALAHARAVLQPRVLATRRLLIGEVARFPELAADYYERVPARVMRALAQRLGRYASSGMLRVDDPEAAAQHFSYLVLGATLDQALFAPGILDDTDLIASRARSGARAFLALSAPH</sequence>
<reference evidence="5" key="1">
    <citation type="journal article" date="2019" name="Int. J. Syst. Evol. Microbiol.">
        <title>The Global Catalogue of Microorganisms (GCM) 10K type strain sequencing project: providing services to taxonomists for standard genome sequencing and annotation.</title>
        <authorList>
            <consortium name="The Broad Institute Genomics Platform"/>
            <consortium name="The Broad Institute Genome Sequencing Center for Infectious Disease"/>
            <person name="Wu L."/>
            <person name="Ma J."/>
        </authorList>
    </citation>
    <scope>NUCLEOTIDE SEQUENCE [LARGE SCALE GENOMIC DNA]</scope>
    <source>
        <strain evidence="5">JCM 16117</strain>
    </source>
</reference>
<name>A0ABP5QKI9_9MICO</name>
<dbReference type="PRINTS" id="PR00455">
    <property type="entry name" value="HTHTETR"/>
</dbReference>
<dbReference type="Pfam" id="PF00440">
    <property type="entry name" value="TetR_N"/>
    <property type="match status" value="1"/>
</dbReference>
<proteinExistence type="predicted"/>
<keyword evidence="1 2" id="KW-0238">DNA-binding</keyword>
<dbReference type="SUPFAM" id="SSF46689">
    <property type="entry name" value="Homeodomain-like"/>
    <property type="match status" value="1"/>
</dbReference>
<evidence type="ECO:0000313" key="5">
    <source>
        <dbReference type="Proteomes" id="UP001500929"/>
    </source>
</evidence>
<evidence type="ECO:0000313" key="4">
    <source>
        <dbReference type="EMBL" id="GAA2235556.1"/>
    </source>
</evidence>
<dbReference type="InterPro" id="IPR009057">
    <property type="entry name" value="Homeodomain-like_sf"/>
</dbReference>
<evidence type="ECO:0000256" key="2">
    <source>
        <dbReference type="PROSITE-ProRule" id="PRU00335"/>
    </source>
</evidence>
<dbReference type="InterPro" id="IPR050109">
    <property type="entry name" value="HTH-type_TetR-like_transc_reg"/>
</dbReference>
<evidence type="ECO:0000259" key="3">
    <source>
        <dbReference type="PROSITE" id="PS50977"/>
    </source>
</evidence>
<gene>
    <name evidence="4" type="ORF">GCM10009851_20720</name>
</gene>
<protein>
    <submittedName>
        <fullName evidence="4">TetR/AcrR family transcriptional regulator</fullName>
    </submittedName>
</protein>
<accession>A0ABP5QKI9</accession>
<evidence type="ECO:0000256" key="1">
    <source>
        <dbReference type="ARBA" id="ARBA00023125"/>
    </source>
</evidence>
<dbReference type="PANTHER" id="PTHR30055:SF146">
    <property type="entry name" value="HTH-TYPE TRANSCRIPTIONAL DUAL REGULATOR CECR"/>
    <property type="match status" value="1"/>
</dbReference>
<dbReference type="PROSITE" id="PS50977">
    <property type="entry name" value="HTH_TETR_2"/>
    <property type="match status" value="1"/>
</dbReference>
<dbReference type="RefSeq" id="WP_259479547.1">
    <property type="nucleotide sequence ID" value="NZ_BAAAQY010000005.1"/>
</dbReference>
<dbReference type="Gene3D" id="1.10.357.10">
    <property type="entry name" value="Tetracycline Repressor, domain 2"/>
    <property type="match status" value="1"/>
</dbReference>
<feature type="DNA-binding region" description="H-T-H motif" evidence="2">
    <location>
        <begin position="35"/>
        <end position="54"/>
    </location>
</feature>
<keyword evidence="5" id="KW-1185">Reference proteome</keyword>
<dbReference type="SUPFAM" id="SSF48498">
    <property type="entry name" value="Tetracyclin repressor-like, C-terminal domain"/>
    <property type="match status" value="1"/>
</dbReference>
<dbReference type="Pfam" id="PF14246">
    <property type="entry name" value="TetR_C_7"/>
    <property type="match status" value="1"/>
</dbReference>
<comment type="caution">
    <text evidence="4">The sequence shown here is derived from an EMBL/GenBank/DDBJ whole genome shotgun (WGS) entry which is preliminary data.</text>
</comment>
<organism evidence="4 5">
    <name type="scientific">Herbiconiux moechotypicola</name>
    <dbReference type="NCBI Taxonomy" id="637393"/>
    <lineage>
        <taxon>Bacteria</taxon>
        <taxon>Bacillati</taxon>
        <taxon>Actinomycetota</taxon>
        <taxon>Actinomycetes</taxon>
        <taxon>Micrococcales</taxon>
        <taxon>Microbacteriaceae</taxon>
        <taxon>Herbiconiux</taxon>
    </lineage>
</organism>
<dbReference type="Proteomes" id="UP001500929">
    <property type="component" value="Unassembled WGS sequence"/>
</dbReference>
<dbReference type="EMBL" id="BAAAQY010000005">
    <property type="protein sequence ID" value="GAA2235556.1"/>
    <property type="molecule type" value="Genomic_DNA"/>
</dbReference>
<feature type="domain" description="HTH tetR-type" evidence="3">
    <location>
        <begin position="12"/>
        <end position="72"/>
    </location>
</feature>
<dbReference type="InterPro" id="IPR039536">
    <property type="entry name" value="TetR_C_Proteobacteria"/>
</dbReference>